<dbReference type="AlphaFoldDB" id="A0AAD8PBH3"/>
<evidence type="ECO:0000313" key="1">
    <source>
        <dbReference type="EMBL" id="KAK1440868.1"/>
    </source>
</evidence>
<sequence length="74" mass="8162">MFRTIGVGGPVGEALSLKAPFRRGANDRWKRKHRRWCCCFGVQFAAAAAAVEDESVVVVVESTVVKWNGNELVK</sequence>
<organism evidence="1 2">
    <name type="scientific">Tagetes erecta</name>
    <name type="common">African marigold</name>
    <dbReference type="NCBI Taxonomy" id="13708"/>
    <lineage>
        <taxon>Eukaryota</taxon>
        <taxon>Viridiplantae</taxon>
        <taxon>Streptophyta</taxon>
        <taxon>Embryophyta</taxon>
        <taxon>Tracheophyta</taxon>
        <taxon>Spermatophyta</taxon>
        <taxon>Magnoliopsida</taxon>
        <taxon>eudicotyledons</taxon>
        <taxon>Gunneridae</taxon>
        <taxon>Pentapetalae</taxon>
        <taxon>asterids</taxon>
        <taxon>campanulids</taxon>
        <taxon>Asterales</taxon>
        <taxon>Asteraceae</taxon>
        <taxon>Asteroideae</taxon>
        <taxon>Heliantheae alliance</taxon>
        <taxon>Tageteae</taxon>
        <taxon>Tagetes</taxon>
    </lineage>
</organism>
<evidence type="ECO:0000313" key="2">
    <source>
        <dbReference type="Proteomes" id="UP001229421"/>
    </source>
</evidence>
<protein>
    <submittedName>
        <fullName evidence="1">Uncharacterized protein</fullName>
    </submittedName>
</protein>
<reference evidence="1" key="1">
    <citation type="journal article" date="2023" name="bioRxiv">
        <title>Improved chromosome-level genome assembly for marigold (Tagetes erecta).</title>
        <authorList>
            <person name="Jiang F."/>
            <person name="Yuan L."/>
            <person name="Wang S."/>
            <person name="Wang H."/>
            <person name="Xu D."/>
            <person name="Wang A."/>
            <person name="Fan W."/>
        </authorList>
    </citation>
    <scope>NUCLEOTIDE SEQUENCE</scope>
    <source>
        <strain evidence="1">WSJ</strain>
        <tissue evidence="1">Leaf</tissue>
    </source>
</reference>
<comment type="caution">
    <text evidence="1">The sequence shown here is derived from an EMBL/GenBank/DDBJ whole genome shotgun (WGS) entry which is preliminary data.</text>
</comment>
<proteinExistence type="predicted"/>
<dbReference type="EMBL" id="JAUHHV010000001">
    <property type="protein sequence ID" value="KAK1440868.1"/>
    <property type="molecule type" value="Genomic_DNA"/>
</dbReference>
<dbReference type="Proteomes" id="UP001229421">
    <property type="component" value="Unassembled WGS sequence"/>
</dbReference>
<keyword evidence="2" id="KW-1185">Reference proteome</keyword>
<gene>
    <name evidence="1" type="ORF">QVD17_06700</name>
</gene>
<accession>A0AAD8PBH3</accession>
<name>A0AAD8PBH3_TARER</name>